<reference evidence="1 2" key="1">
    <citation type="submission" date="2022-11" db="EMBL/GenBank/DDBJ databases">
        <title>Acinetobacter entericus sp. nov., isolated from the gut of the plastic-eating larvae of the Coleoptera insect Zophobas atratus.</title>
        <authorList>
            <person name="Dong X."/>
            <person name="Yang Y."/>
        </authorList>
    </citation>
    <scope>NUCLEOTIDE SEQUENCE [LARGE SCALE GENOMIC DNA]</scope>
    <source>
        <strain evidence="1 2">BIT-DXN8</strain>
    </source>
</reference>
<proteinExistence type="predicted"/>
<organism evidence="1 2">
    <name type="scientific">Acinetobacter entericus</name>
    <dbReference type="NCBI Taxonomy" id="2989714"/>
    <lineage>
        <taxon>Bacteria</taxon>
        <taxon>Pseudomonadati</taxon>
        <taxon>Pseudomonadota</taxon>
        <taxon>Gammaproteobacteria</taxon>
        <taxon>Moraxellales</taxon>
        <taxon>Moraxellaceae</taxon>
        <taxon>Acinetobacter</taxon>
    </lineage>
</organism>
<evidence type="ECO:0000313" key="2">
    <source>
        <dbReference type="Proteomes" id="UP001209682"/>
    </source>
</evidence>
<comment type="caution">
    <text evidence="1">The sequence shown here is derived from an EMBL/GenBank/DDBJ whole genome shotgun (WGS) entry which is preliminary data.</text>
</comment>
<dbReference type="RefSeq" id="WP_265466224.1">
    <property type="nucleotide sequence ID" value="NZ_JAPEQW010000064.1"/>
</dbReference>
<keyword evidence="2" id="KW-1185">Reference proteome</keyword>
<sequence length="128" mass="14346">MTWVVVSIIQVTEVLEGEQTEFPIEETFVLLNFDTQDELNQKIQDQIDLIDAAGAEGVTYYGMPAKEYCLGVRKIKNIFNEAPLGENDQPGDKTELTHSYMTVKTLSDAKLLAEGKAVQVNYIDDDPM</sequence>
<protein>
    <submittedName>
        <fullName evidence="1">Uncharacterized protein</fullName>
    </submittedName>
</protein>
<evidence type="ECO:0000313" key="1">
    <source>
        <dbReference type="EMBL" id="MCW8041223.1"/>
    </source>
</evidence>
<accession>A0ABT3NNU0</accession>
<name>A0ABT3NNU0_9GAMM</name>
<dbReference type="Proteomes" id="UP001209682">
    <property type="component" value="Unassembled WGS sequence"/>
</dbReference>
<gene>
    <name evidence="1" type="ORF">OKC24_19080</name>
</gene>
<dbReference type="EMBL" id="JAPEQW010000064">
    <property type="protein sequence ID" value="MCW8041223.1"/>
    <property type="molecule type" value="Genomic_DNA"/>
</dbReference>